<reference evidence="3 4" key="1">
    <citation type="journal article" date="2010" name="Nature">
        <title>Genome sequencing and analysis of the model grass Brachypodium distachyon.</title>
        <authorList>
            <consortium name="International Brachypodium Initiative"/>
        </authorList>
    </citation>
    <scope>NUCLEOTIDE SEQUENCE [LARGE SCALE GENOMIC DNA]</scope>
    <source>
        <strain evidence="3 4">Bd21</strain>
    </source>
</reference>
<evidence type="ECO:0000313" key="5">
    <source>
        <dbReference type="Proteomes" id="UP000008810"/>
    </source>
</evidence>
<dbReference type="EMBL" id="CM000880">
    <property type="protein sequence ID" value="KQK20726.1"/>
    <property type="molecule type" value="Genomic_DNA"/>
</dbReference>
<sequence length="199" mass="22356">MAATSDSGSDHDSPNQEPEFHIHAMDEATSHRRPPRAVPPIRQQMPPPAAFALIHPSRPATTTMADAVDSDSGSDQDCPDQEPEFVLHVVDDHPRPPPRRPIQYLQPPPPPQPQFVNNDRLWIKHMILFLLRMVHFVGMMVLTVTTVALAAQLPKEFTESYAGQYRIWAPVVMGINISSWFFVGLLNNDHACNWCLNPT</sequence>
<dbReference type="EnsemblPlants" id="KQK20726">
    <property type="protein sequence ID" value="KQK20726"/>
    <property type="gene ID" value="BRADI_1g56458v3"/>
</dbReference>
<evidence type="ECO:0000313" key="4">
    <source>
        <dbReference type="EnsemblPlants" id="KQK20726"/>
    </source>
</evidence>
<gene>
    <name evidence="4" type="primary">LOC112269967</name>
    <name evidence="3" type="ORF">BRADI_1g56458v3</name>
</gene>
<name>A0A0Q3NTE7_BRADI</name>
<keyword evidence="2" id="KW-0812">Transmembrane</keyword>
<reference evidence="4" key="3">
    <citation type="submission" date="2018-08" db="UniProtKB">
        <authorList>
            <consortium name="EnsemblPlants"/>
        </authorList>
    </citation>
    <scope>IDENTIFICATION</scope>
    <source>
        <strain evidence="4">cv. Bd21</strain>
    </source>
</reference>
<dbReference type="Gramene" id="KQK20726">
    <property type="protein sequence ID" value="KQK20726"/>
    <property type="gene ID" value="BRADI_1g56458v3"/>
</dbReference>
<feature type="compositionally biased region" description="Basic and acidic residues" evidence="1">
    <location>
        <begin position="8"/>
        <end position="30"/>
    </location>
</feature>
<proteinExistence type="predicted"/>
<accession>A0A0Q3NTE7</accession>
<feature type="region of interest" description="Disordered" evidence="1">
    <location>
        <begin position="57"/>
        <end position="81"/>
    </location>
</feature>
<keyword evidence="2" id="KW-0472">Membrane</keyword>
<evidence type="ECO:0000256" key="1">
    <source>
        <dbReference type="SAM" id="MobiDB-lite"/>
    </source>
</evidence>
<dbReference type="GeneID" id="112269967"/>
<feature type="compositionally biased region" description="Acidic residues" evidence="1">
    <location>
        <begin position="68"/>
        <end position="81"/>
    </location>
</feature>
<dbReference type="RefSeq" id="XP_024313305.1">
    <property type="nucleotide sequence ID" value="XM_024457537.1"/>
</dbReference>
<dbReference type="Proteomes" id="UP000008810">
    <property type="component" value="Chromosome 1"/>
</dbReference>
<feature type="transmembrane region" description="Helical" evidence="2">
    <location>
        <begin position="165"/>
        <end position="186"/>
    </location>
</feature>
<keyword evidence="5" id="KW-1185">Reference proteome</keyword>
<dbReference type="AlphaFoldDB" id="A0A0Q3NTE7"/>
<feature type="transmembrane region" description="Helical" evidence="2">
    <location>
        <begin position="129"/>
        <end position="153"/>
    </location>
</feature>
<evidence type="ECO:0000313" key="3">
    <source>
        <dbReference type="EMBL" id="KQK20726.1"/>
    </source>
</evidence>
<keyword evidence="2" id="KW-1133">Transmembrane helix</keyword>
<organism evidence="3">
    <name type="scientific">Brachypodium distachyon</name>
    <name type="common">Purple false brome</name>
    <name type="synonym">Trachynia distachya</name>
    <dbReference type="NCBI Taxonomy" id="15368"/>
    <lineage>
        <taxon>Eukaryota</taxon>
        <taxon>Viridiplantae</taxon>
        <taxon>Streptophyta</taxon>
        <taxon>Embryophyta</taxon>
        <taxon>Tracheophyta</taxon>
        <taxon>Spermatophyta</taxon>
        <taxon>Magnoliopsida</taxon>
        <taxon>Liliopsida</taxon>
        <taxon>Poales</taxon>
        <taxon>Poaceae</taxon>
        <taxon>BOP clade</taxon>
        <taxon>Pooideae</taxon>
        <taxon>Stipodae</taxon>
        <taxon>Brachypodieae</taxon>
        <taxon>Brachypodium</taxon>
    </lineage>
</organism>
<feature type="region of interest" description="Disordered" evidence="1">
    <location>
        <begin position="1"/>
        <end position="44"/>
    </location>
</feature>
<reference evidence="3" key="2">
    <citation type="submission" date="2017-06" db="EMBL/GenBank/DDBJ databases">
        <title>WGS assembly of Brachypodium distachyon.</title>
        <authorList>
            <consortium name="The International Brachypodium Initiative"/>
            <person name="Lucas S."/>
            <person name="Harmon-Smith M."/>
            <person name="Lail K."/>
            <person name="Tice H."/>
            <person name="Grimwood J."/>
            <person name="Bruce D."/>
            <person name="Barry K."/>
            <person name="Shu S."/>
            <person name="Lindquist E."/>
            <person name="Wang M."/>
            <person name="Pitluck S."/>
            <person name="Vogel J.P."/>
            <person name="Garvin D.F."/>
            <person name="Mockler T.C."/>
            <person name="Schmutz J."/>
            <person name="Rokhsar D."/>
            <person name="Bevan M.W."/>
        </authorList>
    </citation>
    <scope>NUCLEOTIDE SEQUENCE</scope>
    <source>
        <strain evidence="3">Bd21</strain>
    </source>
</reference>
<dbReference type="KEGG" id="bdi:112269967"/>
<protein>
    <submittedName>
        <fullName evidence="3 4">Uncharacterized protein</fullName>
    </submittedName>
</protein>
<evidence type="ECO:0000256" key="2">
    <source>
        <dbReference type="SAM" id="Phobius"/>
    </source>
</evidence>